<sequence>MSGRRYKPLSPAQARDMIGFGQVSGFAQSPPGNPVFWAKQENGELDLINLKARTADAFTAMINSYAPDDPSVPSAISGLNALDPTTRTFKTYLASSIKYALMNAATRRPTTGPLARMHPSLHVAVGAENAHRTNFSCAEMHAVNNMLWDTNPAGDNAALRIQGTIVTKGTPDALDRGSGGGKATMLPCLSEGAADILGCKAVLTNLGVNFENAV</sequence>
<reference evidence="1 2" key="1">
    <citation type="submission" date="2016-04" db="EMBL/GenBank/DDBJ databases">
        <title>A degradative enzymes factory behind the ericoid mycorrhizal symbiosis.</title>
        <authorList>
            <consortium name="DOE Joint Genome Institute"/>
            <person name="Martino E."/>
            <person name="Morin E."/>
            <person name="Grelet G."/>
            <person name="Kuo A."/>
            <person name="Kohler A."/>
            <person name="Daghino S."/>
            <person name="Barry K."/>
            <person name="Choi C."/>
            <person name="Cichocki N."/>
            <person name="Clum A."/>
            <person name="Copeland A."/>
            <person name="Hainaut M."/>
            <person name="Haridas S."/>
            <person name="Labutti K."/>
            <person name="Lindquist E."/>
            <person name="Lipzen A."/>
            <person name="Khouja H.-R."/>
            <person name="Murat C."/>
            <person name="Ohm R."/>
            <person name="Olson A."/>
            <person name="Spatafora J."/>
            <person name="Veneault-Fourrey C."/>
            <person name="Henrissat B."/>
            <person name="Grigoriev I."/>
            <person name="Martin F."/>
            <person name="Perotto S."/>
        </authorList>
    </citation>
    <scope>NUCLEOTIDE SEQUENCE [LARGE SCALE GENOMIC DNA]</scope>
    <source>
        <strain evidence="1 2">F</strain>
    </source>
</reference>
<protein>
    <submittedName>
        <fullName evidence="1">Uncharacterized protein</fullName>
    </submittedName>
</protein>
<name>A0A2J6R283_HYAVF</name>
<keyword evidence="2" id="KW-1185">Reference proteome</keyword>
<dbReference type="Proteomes" id="UP000235786">
    <property type="component" value="Unassembled WGS sequence"/>
</dbReference>
<evidence type="ECO:0000313" key="2">
    <source>
        <dbReference type="Proteomes" id="UP000235786"/>
    </source>
</evidence>
<gene>
    <name evidence="1" type="ORF">L207DRAFT_518524</name>
</gene>
<dbReference type="AlphaFoldDB" id="A0A2J6R283"/>
<proteinExistence type="predicted"/>
<evidence type="ECO:0000313" key="1">
    <source>
        <dbReference type="EMBL" id="PMD32615.1"/>
    </source>
</evidence>
<dbReference type="OrthoDB" id="10389248at2759"/>
<organism evidence="1 2">
    <name type="scientific">Hyaloscypha variabilis (strain UAMH 11265 / GT02V1 / F)</name>
    <name type="common">Meliniomyces variabilis</name>
    <dbReference type="NCBI Taxonomy" id="1149755"/>
    <lineage>
        <taxon>Eukaryota</taxon>
        <taxon>Fungi</taxon>
        <taxon>Dikarya</taxon>
        <taxon>Ascomycota</taxon>
        <taxon>Pezizomycotina</taxon>
        <taxon>Leotiomycetes</taxon>
        <taxon>Helotiales</taxon>
        <taxon>Hyaloscyphaceae</taxon>
        <taxon>Hyaloscypha</taxon>
        <taxon>Hyaloscypha variabilis</taxon>
    </lineage>
</organism>
<accession>A0A2J6R283</accession>
<dbReference type="EMBL" id="KZ613958">
    <property type="protein sequence ID" value="PMD32615.1"/>
    <property type="molecule type" value="Genomic_DNA"/>
</dbReference>